<organism evidence="8 9">
    <name type="scientific">Aspergillus violaceofuscus (strain CBS 115571)</name>
    <dbReference type="NCBI Taxonomy" id="1450538"/>
    <lineage>
        <taxon>Eukaryota</taxon>
        <taxon>Fungi</taxon>
        <taxon>Dikarya</taxon>
        <taxon>Ascomycota</taxon>
        <taxon>Pezizomycotina</taxon>
        <taxon>Eurotiomycetes</taxon>
        <taxon>Eurotiomycetidae</taxon>
        <taxon>Eurotiales</taxon>
        <taxon>Aspergillaceae</taxon>
        <taxon>Aspergillus</taxon>
    </lineage>
</organism>
<accession>A0A2V5IGF0</accession>
<feature type="region of interest" description="Disordered" evidence="7">
    <location>
        <begin position="425"/>
        <end position="450"/>
    </location>
</feature>
<keyword evidence="2 6" id="KW-0853">WD repeat</keyword>
<feature type="repeat" description="WD" evidence="6">
    <location>
        <begin position="264"/>
        <end position="289"/>
    </location>
</feature>
<feature type="region of interest" description="Disordered" evidence="7">
    <location>
        <begin position="1"/>
        <end position="29"/>
    </location>
</feature>
<feature type="region of interest" description="Disordered" evidence="7">
    <location>
        <begin position="508"/>
        <end position="548"/>
    </location>
</feature>
<evidence type="ECO:0000256" key="1">
    <source>
        <dbReference type="ARBA" id="ARBA00007830"/>
    </source>
</evidence>
<keyword evidence="9" id="KW-1185">Reference proteome</keyword>
<evidence type="ECO:0000313" key="8">
    <source>
        <dbReference type="EMBL" id="PYI18766.1"/>
    </source>
</evidence>
<dbReference type="AlphaFoldDB" id="A0A2V5IGF0"/>
<dbReference type="SMART" id="SM00320">
    <property type="entry name" value="WD40"/>
    <property type="match status" value="5"/>
</dbReference>
<evidence type="ECO:0000256" key="3">
    <source>
        <dbReference type="ARBA" id="ARBA00022737"/>
    </source>
</evidence>
<evidence type="ECO:0000256" key="7">
    <source>
        <dbReference type="SAM" id="MobiDB-lite"/>
    </source>
</evidence>
<dbReference type="FunFam" id="2.130.10.10:FF:000190">
    <property type="entry name" value="Nuclear pore complex subunit"/>
    <property type="match status" value="1"/>
</dbReference>
<dbReference type="InterPro" id="IPR036322">
    <property type="entry name" value="WD40_repeat_dom_sf"/>
</dbReference>
<dbReference type="InterPro" id="IPR015943">
    <property type="entry name" value="WD40/YVTN_repeat-like_dom_sf"/>
</dbReference>
<dbReference type="Gene3D" id="2.130.10.10">
    <property type="entry name" value="YVTN repeat-like/Quinoprotein amine dehydrogenase"/>
    <property type="match status" value="1"/>
</dbReference>
<gene>
    <name evidence="8" type="ORF">BO99DRAFT_422980</name>
</gene>
<keyword evidence="3" id="KW-0677">Repeat</keyword>
<dbReference type="PROSITE" id="PS50294">
    <property type="entry name" value="WD_REPEATS_REGION"/>
    <property type="match status" value="1"/>
</dbReference>
<feature type="compositionally biased region" description="Polar residues" evidence="7">
    <location>
        <begin position="430"/>
        <end position="440"/>
    </location>
</feature>
<sequence>MSLFGNVGASSSAGASNTTGDISKDVALNQPPEDSISDIRFSPAAEHLAVASWDKKVRIYEINEQGQSEGKAFFEHEAPVLNCCWSPDGTKVVGAGADKAARMLDLASNATTQVAAHDAPIRSCHMIPNPQGNSPLLITGSWDKTIKYWDIRQQTPIATVECQDRVYTMDVKNKLLVVGTADRYINIINLDQPTKFFKTMQSPLKWQTRVVSCFADSTGFAVGSVEGRCAIQYVDEKDSSSNFSFKCHRETPPNQRDISNIYSVNAISFHPVHGTFSTAGSDGTFHFWDKDAKHRLKGYPSVGGTISTTAFNRQGTIFAYAVSYDWSKGYSANTPQLPNKVMLHPVAQEEVKPRPGTRKRLLDLEEEFYQEGFNLGSADGALAGYTEGSVFAVEKGFEKFVEIGRLYGKALVWAQRVADFDPSVSAKAVSESQTENGTSDKPSEGLLDPSLCKEMPNLVTSSRLAKNLDTLLELVDPASLPMMNDEEAVNDVDERYKGAVMKAKLIQRSLGEKEDNSDIHPDAKETSTASAGDGTGSIEDISSLSIRH</sequence>
<evidence type="ECO:0000256" key="6">
    <source>
        <dbReference type="PROSITE-ProRule" id="PRU00221"/>
    </source>
</evidence>
<feature type="repeat" description="WD" evidence="6">
    <location>
        <begin position="73"/>
        <end position="114"/>
    </location>
</feature>
<dbReference type="SUPFAM" id="SSF50978">
    <property type="entry name" value="WD40 repeat-like"/>
    <property type="match status" value="1"/>
</dbReference>
<protein>
    <recommendedName>
        <fullName evidence="4">WD40 repeat protein poxJ</fullName>
    </recommendedName>
    <alternativeName>
        <fullName evidence="5">Oxaleimides biosynthesis cluster protein J</fullName>
    </alternativeName>
</protein>
<evidence type="ECO:0000256" key="2">
    <source>
        <dbReference type="ARBA" id="ARBA00022574"/>
    </source>
</evidence>
<dbReference type="STRING" id="1450538.A0A2V5IGF0"/>
<evidence type="ECO:0000256" key="4">
    <source>
        <dbReference type="ARBA" id="ARBA00074082"/>
    </source>
</evidence>
<comment type="similarity">
    <text evidence="1">Belongs to the WD repeat rae1 family.</text>
</comment>
<evidence type="ECO:0000313" key="9">
    <source>
        <dbReference type="Proteomes" id="UP000249829"/>
    </source>
</evidence>
<dbReference type="EMBL" id="KZ825141">
    <property type="protein sequence ID" value="PYI18766.1"/>
    <property type="molecule type" value="Genomic_DNA"/>
</dbReference>
<dbReference type="OMA" id="DMAWIPE"/>
<dbReference type="Proteomes" id="UP000249829">
    <property type="component" value="Unassembled WGS sequence"/>
</dbReference>
<dbReference type="Pfam" id="PF00400">
    <property type="entry name" value="WD40"/>
    <property type="match status" value="4"/>
</dbReference>
<dbReference type="InterPro" id="IPR001680">
    <property type="entry name" value="WD40_rpt"/>
</dbReference>
<proteinExistence type="inferred from homology"/>
<dbReference type="PANTHER" id="PTHR10971">
    <property type="entry name" value="MRNA EXPORT FACTOR AND BUB3"/>
    <property type="match status" value="1"/>
</dbReference>
<name>A0A2V5IGF0_ASPV1</name>
<feature type="repeat" description="WD" evidence="6">
    <location>
        <begin position="114"/>
        <end position="159"/>
    </location>
</feature>
<evidence type="ECO:0000256" key="5">
    <source>
        <dbReference type="ARBA" id="ARBA00081246"/>
    </source>
</evidence>
<reference evidence="8 9" key="1">
    <citation type="submission" date="2018-02" db="EMBL/GenBank/DDBJ databases">
        <title>The genomes of Aspergillus section Nigri reveals drivers in fungal speciation.</title>
        <authorList>
            <consortium name="DOE Joint Genome Institute"/>
            <person name="Vesth T.C."/>
            <person name="Nybo J."/>
            <person name="Theobald S."/>
            <person name="Brandl J."/>
            <person name="Frisvad J.C."/>
            <person name="Nielsen K.F."/>
            <person name="Lyhne E.K."/>
            <person name="Kogle M.E."/>
            <person name="Kuo A."/>
            <person name="Riley R."/>
            <person name="Clum A."/>
            <person name="Nolan M."/>
            <person name="Lipzen A."/>
            <person name="Salamov A."/>
            <person name="Henrissat B."/>
            <person name="Wiebenga A."/>
            <person name="De vries R.P."/>
            <person name="Grigoriev I.V."/>
            <person name="Mortensen U.H."/>
            <person name="Andersen M.R."/>
            <person name="Baker S.E."/>
        </authorList>
    </citation>
    <scope>NUCLEOTIDE SEQUENCE [LARGE SCALE GENOMIC DNA]</scope>
    <source>
        <strain evidence="8 9">CBS 115571</strain>
    </source>
</reference>
<dbReference type="PROSITE" id="PS50082">
    <property type="entry name" value="WD_REPEATS_2"/>
    <property type="match status" value="3"/>
</dbReference>
<feature type="compositionally biased region" description="Basic and acidic residues" evidence="7">
    <location>
        <begin position="510"/>
        <end position="525"/>
    </location>
</feature>
<feature type="compositionally biased region" description="Low complexity" evidence="7">
    <location>
        <begin position="1"/>
        <end position="20"/>
    </location>
</feature>